<keyword evidence="3" id="KW-1185">Reference proteome</keyword>
<feature type="region of interest" description="Disordered" evidence="1">
    <location>
        <begin position="1"/>
        <end position="107"/>
    </location>
</feature>
<gene>
    <name evidence="2" type="ORF">GOP47_0001491</name>
</gene>
<feature type="region of interest" description="Disordered" evidence="1">
    <location>
        <begin position="518"/>
        <end position="549"/>
    </location>
</feature>
<feature type="compositionally biased region" description="Polar residues" evidence="1">
    <location>
        <begin position="518"/>
        <end position="537"/>
    </location>
</feature>
<protein>
    <submittedName>
        <fullName evidence="2">Uncharacterized protein</fullName>
    </submittedName>
</protein>
<feature type="compositionally biased region" description="Polar residues" evidence="1">
    <location>
        <begin position="88"/>
        <end position="97"/>
    </location>
</feature>
<evidence type="ECO:0000313" key="2">
    <source>
        <dbReference type="EMBL" id="KAI5081748.1"/>
    </source>
</evidence>
<sequence length="727" mass="80727">MGAPPWLAGQRQQQQHQHHKPHHLIFRSTTPPPPRPRSAATENSPVRGQHVIPRSHSVLHARPPSAGPPSSTSIASPSPLDQHRQPILGNSQANSHAHQPPEGRVGIGSHVQVDYSAIQRIAEGVERMVRSWTSENSCRAQVYAKAYDSLHAAVARGKDQVASQHLHNPPQEPVSSSSCTEPSPFKLNPHSDTLSSQLLAVHNLQSPADPHLVEMAPCIFDMHDQAGDTNLIDNEEQILRAHQQVQEGGGQTSYGGLAGGYNVANLSIGAPAYATTDLAGTNSLLMGNGELLCTEGPQYPIDQDVVKKFKSGNNICAHNHTQKYPIRLGLINEDDDTEQSARSIANSAQYSHNQLDNLRVEYDGREVASVHQHGRGQQGELAESGRVALHLQQQFERSNRLQNTPFLIRNDVINSNSLVKSTFRSRTPSSLRLGALSNTDPSNSLEVYREGSKIERRVDVKYAAKVKELEISLLECATEYEVQLVEMKMKMLQMKSEFRQKSAPGENKLALCKPLQSTLAQDAQSNSKPNKQGNSSPELPIEQSLEPTNLKRRAHKEKYLENVPPITKPKTRVDGHVQRKSSSEDSEKIVTCLQKLLSKKEQELLNSKLREKELAGQVHELQTSVQRGRVTQMEPKKLLSLLMALSEWLQSVKTGVLNDDPNAHRKAYQNVHALAHLRMNLEEPQNVNRIGNNQSPRLENLAAIVNKEIKTLQEILGKLTPHRRRLK</sequence>
<feature type="compositionally biased region" description="Basic residues" evidence="1">
    <location>
        <begin position="16"/>
        <end position="25"/>
    </location>
</feature>
<accession>A0A9D4V8T1</accession>
<evidence type="ECO:0000313" key="3">
    <source>
        <dbReference type="Proteomes" id="UP000886520"/>
    </source>
</evidence>
<name>A0A9D4V8T1_ADICA</name>
<comment type="caution">
    <text evidence="2">The sequence shown here is derived from an EMBL/GenBank/DDBJ whole genome shotgun (WGS) entry which is preliminary data.</text>
</comment>
<dbReference type="OrthoDB" id="10380652at2759"/>
<reference evidence="2" key="1">
    <citation type="submission" date="2021-01" db="EMBL/GenBank/DDBJ databases">
        <title>Adiantum capillus-veneris genome.</title>
        <authorList>
            <person name="Fang Y."/>
            <person name="Liao Q."/>
        </authorList>
    </citation>
    <scope>NUCLEOTIDE SEQUENCE</scope>
    <source>
        <strain evidence="2">H3</strain>
        <tissue evidence="2">Leaf</tissue>
    </source>
</reference>
<feature type="region of interest" description="Disordered" evidence="1">
    <location>
        <begin position="158"/>
        <end position="191"/>
    </location>
</feature>
<evidence type="ECO:0000256" key="1">
    <source>
        <dbReference type="SAM" id="MobiDB-lite"/>
    </source>
</evidence>
<dbReference type="EMBL" id="JABFUD020000003">
    <property type="protein sequence ID" value="KAI5081748.1"/>
    <property type="molecule type" value="Genomic_DNA"/>
</dbReference>
<dbReference type="AlphaFoldDB" id="A0A9D4V8T1"/>
<dbReference type="Proteomes" id="UP000886520">
    <property type="component" value="Chromosome 2"/>
</dbReference>
<organism evidence="2 3">
    <name type="scientific">Adiantum capillus-veneris</name>
    <name type="common">Maidenhair fern</name>
    <dbReference type="NCBI Taxonomy" id="13818"/>
    <lineage>
        <taxon>Eukaryota</taxon>
        <taxon>Viridiplantae</taxon>
        <taxon>Streptophyta</taxon>
        <taxon>Embryophyta</taxon>
        <taxon>Tracheophyta</taxon>
        <taxon>Polypodiopsida</taxon>
        <taxon>Polypodiidae</taxon>
        <taxon>Polypodiales</taxon>
        <taxon>Pteridineae</taxon>
        <taxon>Pteridaceae</taxon>
        <taxon>Vittarioideae</taxon>
        <taxon>Adiantum</taxon>
    </lineage>
</organism>
<feature type="compositionally biased region" description="Low complexity" evidence="1">
    <location>
        <begin position="61"/>
        <end position="79"/>
    </location>
</feature>
<proteinExistence type="predicted"/>